<reference evidence="3 5" key="2">
    <citation type="submission" date="2015-06" db="EMBL/GenBank/DDBJ databases">
        <title>Genome sequencing project of Bacillus galactosidilyticus PL133.</title>
        <authorList>
            <person name="Gaiero J."/>
            <person name="Nicol R."/>
            <person name="Habash M."/>
        </authorList>
    </citation>
    <scope>NUCLEOTIDE SEQUENCE [LARGE SCALE GENOMIC DNA]</scope>
    <source>
        <strain evidence="3 5">PL133</strain>
    </source>
</reference>
<evidence type="ECO:0000313" key="5">
    <source>
        <dbReference type="Proteomes" id="UP000053881"/>
    </source>
</evidence>
<feature type="transmembrane region" description="Helical" evidence="2">
    <location>
        <begin position="36"/>
        <end position="56"/>
    </location>
</feature>
<evidence type="ECO:0000313" key="4">
    <source>
        <dbReference type="EMBL" id="OAK68203.1"/>
    </source>
</evidence>
<feature type="region of interest" description="Disordered" evidence="1">
    <location>
        <begin position="61"/>
        <end position="81"/>
    </location>
</feature>
<name>A0A0Q9Y7Q6_9BACI</name>
<evidence type="ECO:0000313" key="6">
    <source>
        <dbReference type="Proteomes" id="UP000077881"/>
    </source>
</evidence>
<proteinExistence type="predicted"/>
<evidence type="ECO:0000256" key="2">
    <source>
        <dbReference type="SAM" id="Phobius"/>
    </source>
</evidence>
<keyword evidence="2" id="KW-1133">Transmembrane helix</keyword>
<gene>
    <name evidence="4" type="ORF">ABB05_16745</name>
    <name evidence="3" type="ORF">ACA29_17755</name>
</gene>
<keyword evidence="6" id="KW-1185">Reference proteome</keyword>
<dbReference type="EMBL" id="LDJR01000057">
    <property type="protein sequence ID" value="OAK68203.1"/>
    <property type="molecule type" value="Genomic_DNA"/>
</dbReference>
<keyword evidence="2" id="KW-0472">Membrane</keyword>
<keyword evidence="2" id="KW-0812">Transmembrane</keyword>
<comment type="caution">
    <text evidence="3">The sequence shown here is derived from an EMBL/GenBank/DDBJ whole genome shotgun (WGS) entry which is preliminary data.</text>
</comment>
<accession>A0A0Q9Y7Q6</accession>
<dbReference type="OrthoDB" id="2969610at2"/>
<sequence>MKRYRYLLCLLLCGVMLYFALPRLSPIDSGIGGTFSIVWLVFAFLVLAGNLTALLFNHNFGNTPAKENEKNYKKGRIRARS</sequence>
<dbReference type="AlphaFoldDB" id="A0A0Q9Y7Q6"/>
<organism evidence="3 5">
    <name type="scientific">Lederbergia galactosidilytica</name>
    <dbReference type="NCBI Taxonomy" id="217031"/>
    <lineage>
        <taxon>Bacteria</taxon>
        <taxon>Bacillati</taxon>
        <taxon>Bacillota</taxon>
        <taxon>Bacilli</taxon>
        <taxon>Bacillales</taxon>
        <taxon>Bacillaceae</taxon>
        <taxon>Lederbergia</taxon>
    </lineage>
</organism>
<dbReference type="Proteomes" id="UP000053881">
    <property type="component" value="Unassembled WGS sequence"/>
</dbReference>
<dbReference type="Proteomes" id="UP000077881">
    <property type="component" value="Unassembled WGS sequence"/>
</dbReference>
<dbReference type="STRING" id="217031.ABB05_16745"/>
<protein>
    <submittedName>
        <fullName evidence="3">Uncharacterized protein</fullName>
    </submittedName>
</protein>
<dbReference type="EMBL" id="LGPB01000123">
    <property type="protein sequence ID" value="KRG11523.1"/>
    <property type="molecule type" value="Genomic_DNA"/>
</dbReference>
<dbReference type="PATRIC" id="fig|217031.4.peg.6018"/>
<evidence type="ECO:0000256" key="1">
    <source>
        <dbReference type="SAM" id="MobiDB-lite"/>
    </source>
</evidence>
<evidence type="ECO:0000313" key="3">
    <source>
        <dbReference type="EMBL" id="KRG11523.1"/>
    </source>
</evidence>
<dbReference type="RefSeq" id="WP_057985212.1">
    <property type="nucleotide sequence ID" value="NZ_JAGGKH010000009.1"/>
</dbReference>
<reference evidence="4 6" key="1">
    <citation type="submission" date="2015-05" db="EMBL/GenBank/DDBJ databases">
        <title>Comparison of genome.</title>
        <authorList>
            <person name="Zheng Z."/>
            <person name="Sun M."/>
        </authorList>
    </citation>
    <scope>NUCLEOTIDE SEQUENCE [LARGE SCALE GENOMIC DNA]</scope>
    <source>
        <strain evidence="4 6">G25-74</strain>
    </source>
</reference>